<gene>
    <name evidence="1" type="ORF">CYY_007132</name>
</gene>
<evidence type="ECO:0000313" key="1">
    <source>
        <dbReference type="EMBL" id="KAF2071560.1"/>
    </source>
</evidence>
<dbReference type="InterPro" id="IPR036770">
    <property type="entry name" value="Ankyrin_rpt-contain_sf"/>
</dbReference>
<evidence type="ECO:0008006" key="3">
    <source>
        <dbReference type="Google" id="ProtNLM"/>
    </source>
</evidence>
<organism evidence="1 2">
    <name type="scientific">Polysphondylium violaceum</name>
    <dbReference type="NCBI Taxonomy" id="133409"/>
    <lineage>
        <taxon>Eukaryota</taxon>
        <taxon>Amoebozoa</taxon>
        <taxon>Evosea</taxon>
        <taxon>Eumycetozoa</taxon>
        <taxon>Dictyostelia</taxon>
        <taxon>Dictyosteliales</taxon>
        <taxon>Dictyosteliaceae</taxon>
        <taxon>Polysphondylium</taxon>
    </lineage>
</organism>
<evidence type="ECO:0000313" key="2">
    <source>
        <dbReference type="Proteomes" id="UP000695562"/>
    </source>
</evidence>
<dbReference type="Proteomes" id="UP000695562">
    <property type="component" value="Unassembled WGS sequence"/>
</dbReference>
<dbReference type="SUPFAM" id="SSF48403">
    <property type="entry name" value="Ankyrin repeat"/>
    <property type="match status" value="1"/>
</dbReference>
<keyword evidence="2" id="KW-1185">Reference proteome</keyword>
<name>A0A8J4PP34_9MYCE</name>
<dbReference type="EMBL" id="AJWJ01000363">
    <property type="protein sequence ID" value="KAF2071560.1"/>
    <property type="molecule type" value="Genomic_DNA"/>
</dbReference>
<reference evidence="1" key="1">
    <citation type="submission" date="2020-01" db="EMBL/GenBank/DDBJ databases">
        <title>Development of genomics and gene disruption for Polysphondylium violaceum indicates a role for the polyketide synthase stlB in stalk morphogenesis.</title>
        <authorList>
            <person name="Narita B."/>
            <person name="Kawabe Y."/>
            <person name="Kin K."/>
            <person name="Saito T."/>
            <person name="Gibbs R."/>
            <person name="Kuspa A."/>
            <person name="Muzny D."/>
            <person name="Queller D."/>
            <person name="Richards S."/>
            <person name="Strassman J."/>
            <person name="Sucgang R."/>
            <person name="Worley K."/>
            <person name="Schaap P."/>
        </authorList>
    </citation>
    <scope>NUCLEOTIDE SEQUENCE</scope>
    <source>
        <strain evidence="1">QSvi11</strain>
    </source>
</reference>
<accession>A0A8J4PP34</accession>
<sequence>MIDNNNKNINNLYKEIFNNKFISKTIFYNVVHNRICKNYYDICSIDWMIKHQYYNLLLYKLDRNEYLLLSDKRVLFDIRDYHVFKRMFELYKDYFPPSHLANISQYPSLLYSSSSLEIIQYLVENGYGIDLVSTMIELGWSYKNYSLIKYLVTHFGHLQTQTHQKEVKQSDQFIITCLDKSIQFQQIDMVQFFLQEKYIVENMDESSKSLLLTRAFSLGSVECFKLIYQHYPCDPCLEWFTSNTGKDLFEMIKYVVSTFKEKIKVGWLHAFCKSVSLHHNYEALFYLVDEKIVGQEVLYFPNLAINAFVIQRLDFYDRCKTENTHLSCLSVSNVRGALDSIEKTKELIKEKGLKVTPHCMNMATNETRKHMPELMELLWSHLGQSYKEATLASLLNSACFRNSFKLLDFCFKHSTNFTIKRYNWPTFIYSDQSLPFVQLYLNSFKIEIDDNDQQNLQALGQSIKYGAVQLFYFLFSKLKPSTVENSLSMDPLYEMAVSFSRFEILEFLIGKKIPHNNVVIGYSKSIEMIKLLIDNGHTFNYQSLANLVSSDIQVLNYFFYQTKSPFQVGPIDEAIIKSIKLLKIQHFKLLIDNANELFKARGAVRLIMEHLGGSGHLEMLKYFDGKLEPREDFYQECFDKAIEKGHLEMVKYLIDTYDPQCSRFINRRNLKFSQENSFILEFLKPYFCKKDSKLLENITLDHFYHFKSSNLTLEQTKFGKYFIHYISEISPFVCKKGSKIYRYFRFK</sequence>
<proteinExistence type="predicted"/>
<dbReference type="OrthoDB" id="60283at2759"/>
<dbReference type="AlphaFoldDB" id="A0A8J4PP34"/>
<dbReference type="PANTHER" id="PTHR31550">
    <property type="entry name" value="ANKYRIN REPEAT PROTEIN-RELATED-RELATED"/>
    <property type="match status" value="1"/>
</dbReference>
<protein>
    <recommendedName>
        <fullName evidence="3">Ankyrin repeat-containing protein</fullName>
    </recommendedName>
</protein>
<comment type="caution">
    <text evidence="1">The sequence shown here is derived from an EMBL/GenBank/DDBJ whole genome shotgun (WGS) entry which is preliminary data.</text>
</comment>